<proteinExistence type="predicted"/>
<evidence type="ECO:0000313" key="2">
    <source>
        <dbReference type="Proteomes" id="UP000276133"/>
    </source>
</evidence>
<keyword evidence="2" id="KW-1185">Reference proteome</keyword>
<sequence length="102" mass="11681">MQHLLFSQLRNSAKYVQINCRAILQNYAVGETKVVTFTERVSNKVDELGSHGIVVIGTKPELRISNYCLSADRNFQYFLSQKIFLDLSIPLDSKLNFVLEKN</sequence>
<dbReference type="Proteomes" id="UP000276133">
    <property type="component" value="Unassembled WGS sequence"/>
</dbReference>
<dbReference type="EMBL" id="REGN01006552">
    <property type="protein sequence ID" value="RNA09073.1"/>
    <property type="molecule type" value="Genomic_DNA"/>
</dbReference>
<reference evidence="1 2" key="1">
    <citation type="journal article" date="2018" name="Sci. Rep.">
        <title>Genomic signatures of local adaptation to the degree of environmental predictability in rotifers.</title>
        <authorList>
            <person name="Franch-Gras L."/>
            <person name="Hahn C."/>
            <person name="Garcia-Roger E.M."/>
            <person name="Carmona M.J."/>
            <person name="Serra M."/>
            <person name="Gomez A."/>
        </authorList>
    </citation>
    <scope>NUCLEOTIDE SEQUENCE [LARGE SCALE GENOMIC DNA]</scope>
    <source>
        <strain evidence="1">HYR1</strain>
    </source>
</reference>
<accession>A0A3M7QCQ3</accession>
<protein>
    <submittedName>
        <fullName evidence="1">Uncharacterized protein</fullName>
    </submittedName>
</protein>
<organism evidence="1 2">
    <name type="scientific">Brachionus plicatilis</name>
    <name type="common">Marine rotifer</name>
    <name type="synonym">Brachionus muelleri</name>
    <dbReference type="NCBI Taxonomy" id="10195"/>
    <lineage>
        <taxon>Eukaryota</taxon>
        <taxon>Metazoa</taxon>
        <taxon>Spiralia</taxon>
        <taxon>Gnathifera</taxon>
        <taxon>Rotifera</taxon>
        <taxon>Eurotatoria</taxon>
        <taxon>Monogononta</taxon>
        <taxon>Pseudotrocha</taxon>
        <taxon>Ploima</taxon>
        <taxon>Brachionidae</taxon>
        <taxon>Brachionus</taxon>
    </lineage>
</organism>
<dbReference type="AlphaFoldDB" id="A0A3M7QCQ3"/>
<comment type="caution">
    <text evidence="1">The sequence shown here is derived from an EMBL/GenBank/DDBJ whole genome shotgun (WGS) entry which is preliminary data.</text>
</comment>
<name>A0A3M7QCQ3_BRAPC</name>
<gene>
    <name evidence="1" type="ORF">BpHYR1_003771</name>
</gene>
<evidence type="ECO:0000313" key="1">
    <source>
        <dbReference type="EMBL" id="RNA09073.1"/>
    </source>
</evidence>